<feature type="domain" description="Resolvase/invertase-type recombinase catalytic" evidence="5">
    <location>
        <begin position="23"/>
        <end position="171"/>
    </location>
</feature>
<dbReference type="InterPro" id="IPR036162">
    <property type="entry name" value="Resolvase-like_N_sf"/>
</dbReference>
<evidence type="ECO:0000259" key="6">
    <source>
        <dbReference type="PROSITE" id="PS51737"/>
    </source>
</evidence>
<evidence type="ECO:0000313" key="7">
    <source>
        <dbReference type="EMBL" id="KKM05460.1"/>
    </source>
</evidence>
<dbReference type="GO" id="GO:0015074">
    <property type="term" value="P:DNA integration"/>
    <property type="evidence" value="ECO:0007669"/>
    <property type="project" value="UniProtKB-KW"/>
</dbReference>
<gene>
    <name evidence="7" type="ORF">LCGC14_1753900</name>
</gene>
<comment type="caution">
    <text evidence="7">The sequence shown here is derived from an EMBL/GenBank/DDBJ whole genome shotgun (WGS) entry which is preliminary data.</text>
</comment>
<dbReference type="SUPFAM" id="SSF53041">
    <property type="entry name" value="Resolvase-like"/>
    <property type="match status" value="1"/>
</dbReference>
<feature type="domain" description="Recombinase" evidence="6">
    <location>
        <begin position="178"/>
        <end position="255"/>
    </location>
</feature>
<accession>A0A0F9H362</accession>
<evidence type="ECO:0000256" key="1">
    <source>
        <dbReference type="ARBA" id="ARBA00022908"/>
    </source>
</evidence>
<dbReference type="PANTHER" id="PTHR30461:SF2">
    <property type="entry name" value="SERINE RECOMBINASE PINE-RELATED"/>
    <property type="match status" value="1"/>
</dbReference>
<dbReference type="InterPro" id="IPR006118">
    <property type="entry name" value="Recombinase_CS"/>
</dbReference>
<evidence type="ECO:0000259" key="5">
    <source>
        <dbReference type="PROSITE" id="PS51736"/>
    </source>
</evidence>
<dbReference type="PROSITE" id="PS00397">
    <property type="entry name" value="RECOMBINASES_1"/>
    <property type="match status" value="1"/>
</dbReference>
<dbReference type="EMBL" id="LAZR01016217">
    <property type="protein sequence ID" value="KKM05460.1"/>
    <property type="molecule type" value="Genomic_DNA"/>
</dbReference>
<proteinExistence type="predicted"/>
<dbReference type="GO" id="GO:0000150">
    <property type="term" value="F:DNA strand exchange activity"/>
    <property type="evidence" value="ECO:0007669"/>
    <property type="project" value="InterPro"/>
</dbReference>
<name>A0A0F9H362_9ZZZZ</name>
<dbReference type="PROSITE" id="PS51736">
    <property type="entry name" value="RECOMBINASES_3"/>
    <property type="match status" value="1"/>
</dbReference>
<organism evidence="7">
    <name type="scientific">marine sediment metagenome</name>
    <dbReference type="NCBI Taxonomy" id="412755"/>
    <lineage>
        <taxon>unclassified sequences</taxon>
        <taxon>metagenomes</taxon>
        <taxon>ecological metagenomes</taxon>
    </lineage>
</organism>
<dbReference type="InterPro" id="IPR038109">
    <property type="entry name" value="DNA_bind_recomb_sf"/>
</dbReference>
<keyword evidence="3" id="KW-0233">DNA recombination</keyword>
<dbReference type="Pfam" id="PF00239">
    <property type="entry name" value="Resolvase"/>
    <property type="match status" value="1"/>
</dbReference>
<dbReference type="CDD" id="cd03768">
    <property type="entry name" value="SR_ResInv"/>
    <property type="match status" value="1"/>
</dbReference>
<keyword evidence="2" id="KW-0238">DNA-binding</keyword>
<dbReference type="InterPro" id="IPR011109">
    <property type="entry name" value="DNA_bind_recombinase_dom"/>
</dbReference>
<dbReference type="PROSITE" id="PS51737">
    <property type="entry name" value="RECOMBINASE_DNA_BIND"/>
    <property type="match status" value="1"/>
</dbReference>
<sequence>MPSTEAQSAESRTTEAQHRAYRPAIGYARVSTDEQAREGVSLDAQQSRIRAYCEAKDLELVEVLVDEGRSGKDLKRPALQDLLERCGRGEVAHVIVWKLDRLTRRTRHLLSLVEDLFLARKIELHSVSESLDTSTPHGRFVLTLFGGLAQMERELIGERTRSAMAHLRVNGLPTSHAPLGFRRNGSRHRMVPVPAELETVHRILDRWRAGGSYAGIARELNQEGVASKRGGRWHASTIRGIVQRRDWYAKHLNGS</sequence>
<dbReference type="PANTHER" id="PTHR30461">
    <property type="entry name" value="DNA-INVERTASE FROM LAMBDOID PROPHAGE"/>
    <property type="match status" value="1"/>
</dbReference>
<protein>
    <recommendedName>
        <fullName evidence="8">Resolvase/invertase-type recombinase catalytic domain-containing protein</fullName>
    </recommendedName>
</protein>
<dbReference type="InterPro" id="IPR006119">
    <property type="entry name" value="Resolv_N"/>
</dbReference>
<reference evidence="7" key="1">
    <citation type="journal article" date="2015" name="Nature">
        <title>Complex archaea that bridge the gap between prokaryotes and eukaryotes.</title>
        <authorList>
            <person name="Spang A."/>
            <person name="Saw J.H."/>
            <person name="Jorgensen S.L."/>
            <person name="Zaremba-Niedzwiedzka K."/>
            <person name="Martijn J."/>
            <person name="Lind A.E."/>
            <person name="van Eijk R."/>
            <person name="Schleper C."/>
            <person name="Guy L."/>
            <person name="Ettema T.J."/>
        </authorList>
    </citation>
    <scope>NUCLEOTIDE SEQUENCE</scope>
</reference>
<evidence type="ECO:0000256" key="4">
    <source>
        <dbReference type="SAM" id="MobiDB-lite"/>
    </source>
</evidence>
<feature type="compositionally biased region" description="Polar residues" evidence="4">
    <location>
        <begin position="1"/>
        <end position="11"/>
    </location>
</feature>
<dbReference type="SMART" id="SM00857">
    <property type="entry name" value="Resolvase"/>
    <property type="match status" value="1"/>
</dbReference>
<evidence type="ECO:0000256" key="2">
    <source>
        <dbReference type="ARBA" id="ARBA00023125"/>
    </source>
</evidence>
<keyword evidence="1" id="KW-0229">DNA integration</keyword>
<dbReference type="InterPro" id="IPR050639">
    <property type="entry name" value="SSR_resolvase"/>
</dbReference>
<dbReference type="Gene3D" id="3.40.50.1390">
    <property type="entry name" value="Resolvase, N-terminal catalytic domain"/>
    <property type="match status" value="1"/>
</dbReference>
<evidence type="ECO:0008006" key="8">
    <source>
        <dbReference type="Google" id="ProtNLM"/>
    </source>
</evidence>
<dbReference type="AlphaFoldDB" id="A0A0F9H362"/>
<dbReference type="GO" id="GO:0003677">
    <property type="term" value="F:DNA binding"/>
    <property type="evidence" value="ECO:0007669"/>
    <property type="project" value="UniProtKB-KW"/>
</dbReference>
<evidence type="ECO:0000256" key="3">
    <source>
        <dbReference type="ARBA" id="ARBA00023172"/>
    </source>
</evidence>
<dbReference type="Pfam" id="PF07508">
    <property type="entry name" value="Recombinase"/>
    <property type="match status" value="1"/>
</dbReference>
<dbReference type="Gene3D" id="3.90.1750.20">
    <property type="entry name" value="Putative Large Serine Recombinase, Chain B, Domain 2"/>
    <property type="match status" value="1"/>
</dbReference>
<feature type="region of interest" description="Disordered" evidence="4">
    <location>
        <begin position="1"/>
        <end position="21"/>
    </location>
</feature>